<dbReference type="EMBL" id="BSUL01000001">
    <property type="protein sequence ID" value="GMA27215.1"/>
    <property type="molecule type" value="Genomic_DNA"/>
</dbReference>
<keyword evidence="1 2" id="KW-0732">Signal</keyword>
<dbReference type="InterPro" id="IPR006059">
    <property type="entry name" value="SBP"/>
</dbReference>
<keyword evidence="4" id="KW-1185">Reference proteome</keyword>
<accession>A0AA37UHU6</accession>
<dbReference type="AlphaFoldDB" id="A0AA37UHU6"/>
<evidence type="ECO:0000256" key="2">
    <source>
        <dbReference type="SAM" id="SignalP"/>
    </source>
</evidence>
<dbReference type="RefSeq" id="WP_284229644.1">
    <property type="nucleotide sequence ID" value="NZ_BSUL01000001.1"/>
</dbReference>
<dbReference type="GO" id="GO:0030975">
    <property type="term" value="F:thiamine binding"/>
    <property type="evidence" value="ECO:0007669"/>
    <property type="project" value="TreeGrafter"/>
</dbReference>
<dbReference type="GO" id="GO:0030288">
    <property type="term" value="C:outer membrane-bounded periplasmic space"/>
    <property type="evidence" value="ECO:0007669"/>
    <property type="project" value="TreeGrafter"/>
</dbReference>
<protein>
    <submittedName>
        <fullName evidence="3">Polyamine ABC transporter substrate-binding protein</fullName>
    </submittedName>
</protein>
<dbReference type="Pfam" id="PF13416">
    <property type="entry name" value="SBP_bac_8"/>
    <property type="match status" value="1"/>
</dbReference>
<evidence type="ECO:0000256" key="1">
    <source>
        <dbReference type="ARBA" id="ARBA00022729"/>
    </source>
</evidence>
<dbReference type="PANTHER" id="PTHR30006:SF2">
    <property type="entry name" value="ABC TRANSPORTER SUBSTRATE-BINDING PROTEIN"/>
    <property type="match status" value="1"/>
</dbReference>
<dbReference type="GO" id="GO:0030976">
    <property type="term" value="F:thiamine pyrophosphate binding"/>
    <property type="evidence" value="ECO:0007669"/>
    <property type="project" value="TreeGrafter"/>
</dbReference>
<gene>
    <name evidence="3" type="ORF">GCM10025874_04680</name>
</gene>
<organism evidence="3 4">
    <name type="scientific">Arenivirga flava</name>
    <dbReference type="NCBI Taxonomy" id="1930060"/>
    <lineage>
        <taxon>Bacteria</taxon>
        <taxon>Bacillati</taxon>
        <taxon>Actinomycetota</taxon>
        <taxon>Actinomycetes</taxon>
        <taxon>Micrococcales</taxon>
        <taxon>Microbacteriaceae</taxon>
        <taxon>Arenivirga</taxon>
    </lineage>
</organism>
<evidence type="ECO:0000313" key="4">
    <source>
        <dbReference type="Proteomes" id="UP001157160"/>
    </source>
</evidence>
<reference evidence="3 4" key="1">
    <citation type="journal article" date="2014" name="Int. J. Syst. Evol. Microbiol.">
        <title>Complete genome sequence of Corynebacterium casei LMG S-19264T (=DSM 44701T), isolated from a smear-ripened cheese.</title>
        <authorList>
            <consortium name="US DOE Joint Genome Institute (JGI-PGF)"/>
            <person name="Walter F."/>
            <person name="Albersmeier A."/>
            <person name="Kalinowski J."/>
            <person name="Ruckert C."/>
        </authorList>
    </citation>
    <scope>NUCLEOTIDE SEQUENCE [LARGE SCALE GENOMIC DNA]</scope>
    <source>
        <strain evidence="3 4">NBRC 112289</strain>
    </source>
</reference>
<dbReference type="Gene3D" id="3.40.190.10">
    <property type="entry name" value="Periplasmic binding protein-like II"/>
    <property type="match status" value="2"/>
</dbReference>
<sequence>MKYTRSARRTAVIAAGAATTALLLSSCSATTDAEPSGDGGGLTGELVITAYASIWEEQYRAAVIDPFLEANPGVSVTYNARRSSAEMLSALQAEGSAATSDVAIMDVSVGNTGNATGLFRTYDETEVPNLADVAPEFQNADGYGPVVMADAVGLLYDAQTFDEAPDSWEALWDDDYAGRVSVMAPPSGLGINLTAITADRIGEDFTQGIDETIAELQELAPNVQTWVPSPDEYQSVLTGQTVLGIGQNARGQFYADQSGGKLGVTIPEEGTVYQLNTINIREGSPNEEVALAFVDYALSAEAQEAFAAALFYAPTVTDAELPAEVADRVVQTDGSTNVIELDQAWLSTVREAWNERWQREVIG</sequence>
<dbReference type="SUPFAM" id="SSF53850">
    <property type="entry name" value="Periplasmic binding protein-like II"/>
    <property type="match status" value="1"/>
</dbReference>
<dbReference type="PANTHER" id="PTHR30006">
    <property type="entry name" value="THIAMINE-BINDING PERIPLASMIC PROTEIN-RELATED"/>
    <property type="match status" value="1"/>
</dbReference>
<proteinExistence type="predicted"/>
<comment type="caution">
    <text evidence="3">The sequence shown here is derived from an EMBL/GenBank/DDBJ whole genome shotgun (WGS) entry which is preliminary data.</text>
</comment>
<dbReference type="PROSITE" id="PS51257">
    <property type="entry name" value="PROKAR_LIPOPROTEIN"/>
    <property type="match status" value="1"/>
</dbReference>
<feature type="chain" id="PRO_5041313101" evidence="2">
    <location>
        <begin position="34"/>
        <end position="363"/>
    </location>
</feature>
<evidence type="ECO:0000313" key="3">
    <source>
        <dbReference type="EMBL" id="GMA27215.1"/>
    </source>
</evidence>
<feature type="signal peptide" evidence="2">
    <location>
        <begin position="1"/>
        <end position="33"/>
    </location>
</feature>
<dbReference type="GO" id="GO:0015888">
    <property type="term" value="P:thiamine transport"/>
    <property type="evidence" value="ECO:0007669"/>
    <property type="project" value="TreeGrafter"/>
</dbReference>
<dbReference type="Proteomes" id="UP001157160">
    <property type="component" value="Unassembled WGS sequence"/>
</dbReference>
<name>A0AA37UHU6_9MICO</name>